<name>A0ABQ8T8T5_PERAM</name>
<accession>A0ABQ8T8T5</accession>
<organism evidence="1 2">
    <name type="scientific">Periplaneta americana</name>
    <name type="common">American cockroach</name>
    <name type="synonym">Blatta americana</name>
    <dbReference type="NCBI Taxonomy" id="6978"/>
    <lineage>
        <taxon>Eukaryota</taxon>
        <taxon>Metazoa</taxon>
        <taxon>Ecdysozoa</taxon>
        <taxon>Arthropoda</taxon>
        <taxon>Hexapoda</taxon>
        <taxon>Insecta</taxon>
        <taxon>Pterygota</taxon>
        <taxon>Neoptera</taxon>
        <taxon>Polyneoptera</taxon>
        <taxon>Dictyoptera</taxon>
        <taxon>Blattodea</taxon>
        <taxon>Blattoidea</taxon>
        <taxon>Blattidae</taxon>
        <taxon>Blattinae</taxon>
        <taxon>Periplaneta</taxon>
    </lineage>
</organism>
<keyword evidence="2" id="KW-1185">Reference proteome</keyword>
<dbReference type="Proteomes" id="UP001148838">
    <property type="component" value="Unassembled WGS sequence"/>
</dbReference>
<gene>
    <name evidence="1" type="ORF">ANN_03967</name>
</gene>
<evidence type="ECO:0000313" key="2">
    <source>
        <dbReference type="Proteomes" id="UP001148838"/>
    </source>
</evidence>
<sequence>MVTNLRIIHFVASEKTKGPDKSSDVDEQPSPIFRNLCATAQWCASKSSGPKQIPSHIVQIREGDILTLEAYTELTENTLLFFAPGNRKIGDYDYRVGAAGMDGGPVPLTRSVTFAQYTSTTAVKVPFRVKNWMTLTSPAQNKIPFDVKGDEWILVEFSNRRPVSRNVSYVRSLRCLDIHPEISKAAANKFYWYLVPESVVLSLFDDYVPTAVKANMAQVILEADEGEEEKEENQLKSYILQQNDFSSFTNIEFSLITKEGLLLVDIMPYGTTINSDGYVVTLKKLQVRLSRVRRHQEKQDVLLLHDNAQPYISHKTTDQIKKFG</sequence>
<dbReference type="EMBL" id="JAJSOF020000013">
    <property type="protein sequence ID" value="KAJ4442381.1"/>
    <property type="molecule type" value="Genomic_DNA"/>
</dbReference>
<comment type="caution">
    <text evidence="1">The sequence shown here is derived from an EMBL/GenBank/DDBJ whole genome shotgun (WGS) entry which is preliminary data.</text>
</comment>
<dbReference type="InterPro" id="IPR036397">
    <property type="entry name" value="RNaseH_sf"/>
</dbReference>
<proteinExistence type="predicted"/>
<dbReference type="Gene3D" id="3.30.420.10">
    <property type="entry name" value="Ribonuclease H-like superfamily/Ribonuclease H"/>
    <property type="match status" value="1"/>
</dbReference>
<evidence type="ECO:0000313" key="1">
    <source>
        <dbReference type="EMBL" id="KAJ4442381.1"/>
    </source>
</evidence>
<reference evidence="1 2" key="1">
    <citation type="journal article" date="2022" name="Allergy">
        <title>Genome assembly and annotation of Periplaneta americana reveal a comprehensive cockroach allergen profile.</title>
        <authorList>
            <person name="Wang L."/>
            <person name="Xiong Q."/>
            <person name="Saelim N."/>
            <person name="Wang L."/>
            <person name="Nong W."/>
            <person name="Wan A.T."/>
            <person name="Shi M."/>
            <person name="Liu X."/>
            <person name="Cao Q."/>
            <person name="Hui J.H.L."/>
            <person name="Sookrung N."/>
            <person name="Leung T.F."/>
            <person name="Tungtrongchitr A."/>
            <person name="Tsui S.K.W."/>
        </authorList>
    </citation>
    <scope>NUCLEOTIDE SEQUENCE [LARGE SCALE GENOMIC DNA]</scope>
    <source>
        <strain evidence="1">PWHHKU_190912</strain>
    </source>
</reference>
<protein>
    <submittedName>
        <fullName evidence="1">Uncharacterized protein</fullName>
    </submittedName>
</protein>